<dbReference type="PANTHER" id="PTHR48466:SF2">
    <property type="entry name" value="OS10G0509000 PROTEIN"/>
    <property type="match status" value="1"/>
</dbReference>
<dbReference type="InterPro" id="IPR000432">
    <property type="entry name" value="DNA_mismatch_repair_MutS_C"/>
</dbReference>
<reference evidence="9 10" key="1">
    <citation type="submission" date="2018-07" db="EMBL/GenBank/DDBJ databases">
        <title>Genomic Encyclopedia of Type Strains, Phase IV (KMG-IV): sequencing the most valuable type-strain genomes for metagenomic binning, comparative biology and taxonomic classification.</title>
        <authorList>
            <person name="Goeker M."/>
        </authorList>
    </citation>
    <scope>NUCLEOTIDE SEQUENCE [LARGE SCALE GENOMIC DNA]</scope>
    <source>
        <strain evidence="9 10">DSM 25281</strain>
    </source>
</reference>
<dbReference type="OrthoDB" id="9808166at2"/>
<dbReference type="PIRSF" id="PIRSF005814">
    <property type="entry name" value="MutS_YshD"/>
    <property type="match status" value="1"/>
</dbReference>
<evidence type="ECO:0000256" key="2">
    <source>
        <dbReference type="ARBA" id="ARBA00022741"/>
    </source>
</evidence>
<proteinExistence type="predicted"/>
<dbReference type="GO" id="GO:0016887">
    <property type="term" value="F:ATP hydrolysis activity"/>
    <property type="evidence" value="ECO:0007669"/>
    <property type="project" value="InterPro"/>
</dbReference>
<dbReference type="SUPFAM" id="SSF52540">
    <property type="entry name" value="P-loop containing nucleoside triphosphate hydrolases"/>
    <property type="match status" value="1"/>
</dbReference>
<dbReference type="GO" id="GO:0045910">
    <property type="term" value="P:negative regulation of DNA recombination"/>
    <property type="evidence" value="ECO:0007669"/>
    <property type="project" value="InterPro"/>
</dbReference>
<comment type="caution">
    <text evidence="9">The sequence shown here is derived from an EMBL/GenBank/DDBJ whole genome shotgun (WGS) entry which is preliminary data.</text>
</comment>
<evidence type="ECO:0000259" key="8">
    <source>
        <dbReference type="PROSITE" id="PS00486"/>
    </source>
</evidence>
<keyword evidence="10" id="KW-1185">Reference proteome</keyword>
<dbReference type="SMART" id="SM00534">
    <property type="entry name" value="MUTSac"/>
    <property type="match status" value="1"/>
</dbReference>
<dbReference type="InterPro" id="IPR005747">
    <property type="entry name" value="MutS2"/>
</dbReference>
<keyword evidence="3" id="KW-0378">Hydrolase</keyword>
<dbReference type="GO" id="GO:0030983">
    <property type="term" value="F:mismatched DNA binding"/>
    <property type="evidence" value="ECO:0007669"/>
    <property type="project" value="InterPro"/>
</dbReference>
<keyword evidence="2" id="KW-0547">Nucleotide-binding</keyword>
<sequence length="646" mass="72581">MNQQTFTVLDFEKIKQEAAQYALTDSGKKAIMDIYPVTNAKQIEGWLDEVTEAKQILAKSASVPIHGLEGIELIMKQLHKGVPLRPDALTKLYFFLDTCRKLKRFMKDKEFLAPRVSTYVYSLAEIPQVAEEIIRCIRNGMVDQNASKELNRIRKQIMILEERLKDKISQMVKSGKYKPYLQEAIVSERNGRYCLSVKKEHKGKIKGSILDASASGSTLFIEPDELAVYQEELSYLQTDESIECERILSYLTGLVEANEQELKIAVETMIHYDQLFAKAKYSLNIEGTSVKINQDHYIDLHEAKHPLLGKNAVPLTVEMGNEYDALVITGPNTGGKTVAIKTVGLLTLMVQSGFHIPVKEGSEVSIFQKILVDIGDGQSIEQNLSTFSSRIVNIIEVLKEANDHSLILIDEIGSGTDPSEGMGLATAILDELYRKGATILATTHYNEIKEFADQTDGFVNGSMEFDIETLKPTHRLLVGKGGDSQAFAIALRLGIHPAIISRAHNITYKEEKSYGENELNPNDKRELDKQLALNRYARRKKPAAALPKKEGEKNAPRYQMGDNVKITASDEFGIVYAGPDSKGDYIVQIRGEKHTINHKRFTLYISAAELYPADYDFSIIFDSKENRRIDKQMSKGHKEGLTIEHE</sequence>
<organism evidence="9 10">
    <name type="scientific">Falsibacillus pallidus</name>
    <dbReference type="NCBI Taxonomy" id="493781"/>
    <lineage>
        <taxon>Bacteria</taxon>
        <taxon>Bacillati</taxon>
        <taxon>Bacillota</taxon>
        <taxon>Bacilli</taxon>
        <taxon>Bacillales</taxon>
        <taxon>Bacillaceae</taxon>
        <taxon>Falsibacillus</taxon>
    </lineage>
</organism>
<dbReference type="GO" id="GO:0140664">
    <property type="term" value="F:ATP-dependent DNA damage sensor activity"/>
    <property type="evidence" value="ECO:0007669"/>
    <property type="project" value="InterPro"/>
</dbReference>
<dbReference type="PANTHER" id="PTHR48466">
    <property type="entry name" value="OS10G0509000 PROTEIN-RELATED"/>
    <property type="match status" value="1"/>
</dbReference>
<evidence type="ECO:0000256" key="1">
    <source>
        <dbReference type="ARBA" id="ARBA00022730"/>
    </source>
</evidence>
<accession>A0A370GHT9</accession>
<feature type="domain" description="DNA mismatch repair proteins mutS family" evidence="8">
    <location>
        <begin position="405"/>
        <end position="421"/>
    </location>
</feature>
<evidence type="ECO:0000256" key="7">
    <source>
        <dbReference type="SAM" id="Coils"/>
    </source>
</evidence>
<keyword evidence="1" id="KW-0699">rRNA-binding</keyword>
<protein>
    <submittedName>
        <fullName evidence="9">MutS2 family protein</fullName>
    </submittedName>
</protein>
<dbReference type="PROSITE" id="PS00486">
    <property type="entry name" value="DNA_MISMATCH_REPAIR_2"/>
    <property type="match status" value="1"/>
</dbReference>
<evidence type="ECO:0000256" key="4">
    <source>
        <dbReference type="ARBA" id="ARBA00022840"/>
    </source>
</evidence>
<keyword evidence="4" id="KW-0067">ATP-binding</keyword>
<keyword evidence="5" id="KW-0694">RNA-binding</keyword>
<dbReference type="RefSeq" id="WP_114745514.1">
    <property type="nucleotide sequence ID" value="NZ_QQAY01000004.1"/>
</dbReference>
<evidence type="ECO:0000313" key="9">
    <source>
        <dbReference type="EMBL" id="RDI43221.1"/>
    </source>
</evidence>
<dbReference type="SUPFAM" id="SSF48334">
    <property type="entry name" value="DNA repair protein MutS, domain III"/>
    <property type="match status" value="1"/>
</dbReference>
<dbReference type="Pfam" id="PF00488">
    <property type="entry name" value="MutS_V"/>
    <property type="match status" value="1"/>
</dbReference>
<gene>
    <name evidence="9" type="ORF">DFR59_104276</name>
</gene>
<dbReference type="InterPro" id="IPR027417">
    <property type="entry name" value="P-loop_NTPase"/>
</dbReference>
<feature type="coiled-coil region" evidence="7">
    <location>
        <begin position="143"/>
        <end position="170"/>
    </location>
</feature>
<evidence type="ECO:0000256" key="6">
    <source>
        <dbReference type="ARBA" id="ARBA00023125"/>
    </source>
</evidence>
<dbReference type="GO" id="GO:0005524">
    <property type="term" value="F:ATP binding"/>
    <property type="evidence" value="ECO:0007669"/>
    <property type="project" value="UniProtKB-KW"/>
</dbReference>
<dbReference type="InterPro" id="IPR007696">
    <property type="entry name" value="DNA_mismatch_repair_MutS_core"/>
</dbReference>
<evidence type="ECO:0000256" key="3">
    <source>
        <dbReference type="ARBA" id="ARBA00022801"/>
    </source>
</evidence>
<dbReference type="InterPro" id="IPR036187">
    <property type="entry name" value="DNA_mismatch_repair_MutS_sf"/>
</dbReference>
<dbReference type="NCBIfam" id="TIGR01069">
    <property type="entry name" value="mutS2"/>
    <property type="match status" value="1"/>
</dbReference>
<dbReference type="FunFam" id="3.40.50.300:FF:000830">
    <property type="entry name" value="Endonuclease MutS2"/>
    <property type="match status" value="1"/>
</dbReference>
<dbReference type="GO" id="GO:0004519">
    <property type="term" value="F:endonuclease activity"/>
    <property type="evidence" value="ECO:0007669"/>
    <property type="project" value="InterPro"/>
</dbReference>
<dbReference type="Proteomes" id="UP000255326">
    <property type="component" value="Unassembled WGS sequence"/>
</dbReference>
<keyword evidence="7" id="KW-0175">Coiled coil</keyword>
<evidence type="ECO:0000256" key="5">
    <source>
        <dbReference type="ARBA" id="ARBA00022884"/>
    </source>
</evidence>
<keyword evidence="6" id="KW-0238">DNA-binding</keyword>
<dbReference type="SMART" id="SM00533">
    <property type="entry name" value="MUTSd"/>
    <property type="match status" value="1"/>
</dbReference>
<dbReference type="GO" id="GO:0006298">
    <property type="term" value="P:mismatch repair"/>
    <property type="evidence" value="ECO:0007669"/>
    <property type="project" value="InterPro"/>
</dbReference>
<dbReference type="AlphaFoldDB" id="A0A370GHT9"/>
<dbReference type="Gene3D" id="3.40.50.300">
    <property type="entry name" value="P-loop containing nucleotide triphosphate hydrolases"/>
    <property type="match status" value="1"/>
</dbReference>
<dbReference type="InterPro" id="IPR045076">
    <property type="entry name" value="MutS"/>
</dbReference>
<dbReference type="EMBL" id="QQAY01000004">
    <property type="protein sequence ID" value="RDI43221.1"/>
    <property type="molecule type" value="Genomic_DNA"/>
</dbReference>
<evidence type="ECO:0000313" key="10">
    <source>
        <dbReference type="Proteomes" id="UP000255326"/>
    </source>
</evidence>
<name>A0A370GHT9_9BACI</name>
<dbReference type="GO" id="GO:0019843">
    <property type="term" value="F:rRNA binding"/>
    <property type="evidence" value="ECO:0007669"/>
    <property type="project" value="UniProtKB-KW"/>
</dbReference>